<evidence type="ECO:0000259" key="4">
    <source>
        <dbReference type="PROSITE" id="PS51677"/>
    </source>
</evidence>
<dbReference type="InterPro" id="IPR002509">
    <property type="entry name" value="NODB_dom"/>
</dbReference>
<organism evidence="6 7">
    <name type="scientific">Hyalangium minutum</name>
    <dbReference type="NCBI Taxonomy" id="394096"/>
    <lineage>
        <taxon>Bacteria</taxon>
        <taxon>Pseudomonadati</taxon>
        <taxon>Myxococcota</taxon>
        <taxon>Myxococcia</taxon>
        <taxon>Myxococcales</taxon>
        <taxon>Cystobacterineae</taxon>
        <taxon>Archangiaceae</taxon>
        <taxon>Hyalangium</taxon>
    </lineage>
</organism>
<evidence type="ECO:0000259" key="5">
    <source>
        <dbReference type="PROSITE" id="PS51782"/>
    </source>
</evidence>
<feature type="region of interest" description="Disordered" evidence="3">
    <location>
        <begin position="1"/>
        <end position="21"/>
    </location>
</feature>
<evidence type="ECO:0000256" key="3">
    <source>
        <dbReference type="SAM" id="MobiDB-lite"/>
    </source>
</evidence>
<dbReference type="GO" id="GO:0046872">
    <property type="term" value="F:metal ion binding"/>
    <property type="evidence" value="ECO:0007669"/>
    <property type="project" value="UniProtKB-KW"/>
</dbReference>
<dbReference type="InterPro" id="IPR011330">
    <property type="entry name" value="Glyco_hydro/deAcase_b/a-brl"/>
</dbReference>
<dbReference type="Pfam" id="PF01522">
    <property type="entry name" value="Polysacc_deac_1"/>
    <property type="match status" value="1"/>
</dbReference>
<feature type="domain" description="NodB homology" evidence="4">
    <location>
        <begin position="96"/>
        <end position="280"/>
    </location>
</feature>
<dbReference type="PROSITE" id="PS51782">
    <property type="entry name" value="LYSM"/>
    <property type="match status" value="1"/>
</dbReference>
<dbReference type="PATRIC" id="fig|394096.3.peg.7383"/>
<dbReference type="PROSITE" id="PS51677">
    <property type="entry name" value="NODB"/>
    <property type="match status" value="1"/>
</dbReference>
<keyword evidence="1" id="KW-0479">Metal-binding</keyword>
<keyword evidence="7" id="KW-1185">Reference proteome</keyword>
<dbReference type="SUPFAM" id="SSF88713">
    <property type="entry name" value="Glycoside hydrolase/deacetylase"/>
    <property type="match status" value="1"/>
</dbReference>
<name>A0A085W5N6_9BACT</name>
<feature type="domain" description="LysM" evidence="5">
    <location>
        <begin position="21"/>
        <end position="70"/>
    </location>
</feature>
<reference evidence="6 7" key="1">
    <citation type="submission" date="2014-04" db="EMBL/GenBank/DDBJ databases">
        <title>Genome assembly of Hyalangium minutum DSM 14724.</title>
        <authorList>
            <person name="Sharma G."/>
            <person name="Subramanian S."/>
        </authorList>
    </citation>
    <scope>NUCLEOTIDE SEQUENCE [LARGE SCALE GENOMIC DNA]</scope>
    <source>
        <strain evidence="6 7">DSM 14724</strain>
    </source>
</reference>
<dbReference type="InterPro" id="IPR050248">
    <property type="entry name" value="Polysacc_deacetylase_ArnD"/>
</dbReference>
<dbReference type="AlphaFoldDB" id="A0A085W5N6"/>
<dbReference type="Gene3D" id="3.10.350.10">
    <property type="entry name" value="LysM domain"/>
    <property type="match status" value="1"/>
</dbReference>
<dbReference type="EMBL" id="JMCB01000019">
    <property type="protein sequence ID" value="KFE62999.1"/>
    <property type="molecule type" value="Genomic_DNA"/>
</dbReference>
<protein>
    <submittedName>
        <fullName evidence="6">Polysaccharide deacetylase</fullName>
    </submittedName>
</protein>
<sequence length="299" mass="32793">MPATGSRTPAATTPASPGRNATYTIHAKDTLGSVAKAKLGDPKRWTEIAELNKDILPDPNRLPVGMTIELPPANRAEKPVQPPAVKGIFWPERFQGKAALTFDDGPHPVNTPKVLDILKRYGAKATFFVLGKKAREYPELIRRIVAEGHTLGNHSDDHPDYVKVSREEIERQLNAAQAAVDAALGRSHPMVQMRPPYGSMDNVVKEVIHARGNMAVLWNADSWDWRYRNDDPRILANVFAVPGGVQTTGGAILFHDIHPQTVRVLGDVLTRLKRLGIAVVTTDELLRQKYAAAPPPAVS</sequence>
<dbReference type="GO" id="GO:0005975">
    <property type="term" value="P:carbohydrate metabolic process"/>
    <property type="evidence" value="ECO:0007669"/>
    <property type="project" value="InterPro"/>
</dbReference>
<comment type="caution">
    <text evidence="6">The sequence shown here is derived from an EMBL/GenBank/DDBJ whole genome shotgun (WGS) entry which is preliminary data.</text>
</comment>
<dbReference type="PANTHER" id="PTHR10587:SF133">
    <property type="entry name" value="CHITIN DEACETYLASE 1-RELATED"/>
    <property type="match status" value="1"/>
</dbReference>
<dbReference type="RefSeq" id="WP_052420524.1">
    <property type="nucleotide sequence ID" value="NZ_JMCB01000019.1"/>
</dbReference>
<dbReference type="SMART" id="SM00257">
    <property type="entry name" value="LysM"/>
    <property type="match status" value="1"/>
</dbReference>
<dbReference type="InterPro" id="IPR036779">
    <property type="entry name" value="LysM_dom_sf"/>
</dbReference>
<dbReference type="STRING" id="394096.DB31_3058"/>
<dbReference type="InterPro" id="IPR018392">
    <property type="entry name" value="LysM"/>
</dbReference>
<dbReference type="Gene3D" id="3.20.20.370">
    <property type="entry name" value="Glycoside hydrolase/deacetylase"/>
    <property type="match status" value="1"/>
</dbReference>
<dbReference type="CDD" id="cd10917">
    <property type="entry name" value="CE4_NodB_like_6s_7s"/>
    <property type="match status" value="1"/>
</dbReference>
<keyword evidence="2" id="KW-0378">Hydrolase</keyword>
<evidence type="ECO:0000256" key="1">
    <source>
        <dbReference type="ARBA" id="ARBA00022723"/>
    </source>
</evidence>
<dbReference type="GO" id="GO:0016810">
    <property type="term" value="F:hydrolase activity, acting on carbon-nitrogen (but not peptide) bonds"/>
    <property type="evidence" value="ECO:0007669"/>
    <property type="project" value="InterPro"/>
</dbReference>
<proteinExistence type="predicted"/>
<dbReference type="CDD" id="cd00118">
    <property type="entry name" value="LysM"/>
    <property type="match status" value="1"/>
</dbReference>
<dbReference type="PANTHER" id="PTHR10587">
    <property type="entry name" value="GLYCOSYL TRANSFERASE-RELATED"/>
    <property type="match status" value="1"/>
</dbReference>
<evidence type="ECO:0000256" key="2">
    <source>
        <dbReference type="ARBA" id="ARBA00022801"/>
    </source>
</evidence>
<dbReference type="OrthoDB" id="5352625at2"/>
<evidence type="ECO:0000313" key="6">
    <source>
        <dbReference type="EMBL" id="KFE62999.1"/>
    </source>
</evidence>
<evidence type="ECO:0000313" key="7">
    <source>
        <dbReference type="Proteomes" id="UP000028725"/>
    </source>
</evidence>
<dbReference type="GO" id="GO:0016020">
    <property type="term" value="C:membrane"/>
    <property type="evidence" value="ECO:0007669"/>
    <property type="project" value="TreeGrafter"/>
</dbReference>
<accession>A0A085W5N6</accession>
<gene>
    <name evidence="6" type="ORF">DB31_3058</name>
</gene>
<dbReference type="Proteomes" id="UP000028725">
    <property type="component" value="Unassembled WGS sequence"/>
</dbReference>